<sequence>DAVGLLGPGGTLLAHFQVQLEALKEHFWMRNERVSHEKCMAALQELFQDLDRRINDGVYFMLGGYQLFQIDQQALVEQYRKLPGKGVK</sequence>
<dbReference type="Pfam" id="PF02841">
    <property type="entry name" value="GBP_C"/>
    <property type="match status" value="1"/>
</dbReference>
<dbReference type="Gene3D" id="1.20.1000.10">
    <property type="entry name" value="Guanylate-binding protein, C-terminal domain"/>
    <property type="match status" value="1"/>
</dbReference>
<comment type="caution">
    <text evidence="2">The sequence shown here is derived from an EMBL/GenBank/DDBJ whole genome shotgun (WGS) entry which is preliminary data.</text>
</comment>
<dbReference type="GO" id="GO:0003924">
    <property type="term" value="F:GTPase activity"/>
    <property type="evidence" value="ECO:0007669"/>
    <property type="project" value="InterPro"/>
</dbReference>
<evidence type="ECO:0000259" key="1">
    <source>
        <dbReference type="Pfam" id="PF02841"/>
    </source>
</evidence>
<name>A0A7K7LHP4_9AVES</name>
<dbReference type="GO" id="GO:0005525">
    <property type="term" value="F:GTP binding"/>
    <property type="evidence" value="ECO:0007669"/>
    <property type="project" value="InterPro"/>
</dbReference>
<organism evidence="2 3">
    <name type="scientific">Asarcornis scutulata</name>
    <dbReference type="NCBI Taxonomy" id="75869"/>
    <lineage>
        <taxon>Eukaryota</taxon>
        <taxon>Metazoa</taxon>
        <taxon>Chordata</taxon>
        <taxon>Craniata</taxon>
        <taxon>Vertebrata</taxon>
        <taxon>Euteleostomi</taxon>
        <taxon>Archelosauria</taxon>
        <taxon>Archosauria</taxon>
        <taxon>Dinosauria</taxon>
        <taxon>Saurischia</taxon>
        <taxon>Theropoda</taxon>
        <taxon>Coelurosauria</taxon>
        <taxon>Aves</taxon>
        <taxon>Neognathae</taxon>
        <taxon>Galloanserae</taxon>
        <taxon>Anseriformes</taxon>
        <taxon>Anatidae</taxon>
        <taxon>Anatinae</taxon>
        <taxon>Asarcornis</taxon>
    </lineage>
</organism>
<reference evidence="2 3" key="1">
    <citation type="submission" date="2019-09" db="EMBL/GenBank/DDBJ databases">
        <title>Bird 10,000 Genomes (B10K) Project - Family phase.</title>
        <authorList>
            <person name="Zhang G."/>
        </authorList>
    </citation>
    <scope>NUCLEOTIDE SEQUENCE [LARGE SCALE GENOMIC DNA]</scope>
    <source>
        <strain evidence="2">OUT-0051</strain>
        <tissue evidence="2">Kidney</tissue>
    </source>
</reference>
<accession>A0A7K7LHP4</accession>
<protein>
    <submittedName>
        <fullName evidence="2">GBP2 protein</fullName>
    </submittedName>
</protein>
<evidence type="ECO:0000313" key="3">
    <source>
        <dbReference type="Proteomes" id="UP000525565"/>
    </source>
</evidence>
<feature type="non-terminal residue" evidence="2">
    <location>
        <position position="88"/>
    </location>
</feature>
<evidence type="ECO:0000313" key="2">
    <source>
        <dbReference type="EMBL" id="NWZ30491.1"/>
    </source>
</evidence>
<keyword evidence="3" id="KW-1185">Reference proteome</keyword>
<dbReference type="InterPro" id="IPR003191">
    <property type="entry name" value="Guanylate-bd/ATL_C"/>
</dbReference>
<dbReference type="SUPFAM" id="SSF48340">
    <property type="entry name" value="Interferon-induced guanylate-binding protein 1 (GBP1), C-terminal domain"/>
    <property type="match status" value="1"/>
</dbReference>
<feature type="non-terminal residue" evidence="2">
    <location>
        <position position="1"/>
    </location>
</feature>
<feature type="domain" description="Guanylate-binding protein/Atlastin C-terminal" evidence="1">
    <location>
        <begin position="15"/>
        <end position="88"/>
    </location>
</feature>
<dbReference type="Proteomes" id="UP000525565">
    <property type="component" value="Unassembled WGS sequence"/>
</dbReference>
<dbReference type="InterPro" id="IPR036543">
    <property type="entry name" value="Guanylate-bd_C_sf"/>
</dbReference>
<dbReference type="AlphaFoldDB" id="A0A7K7LHP4"/>
<proteinExistence type="predicted"/>
<dbReference type="EMBL" id="VZSO01008694">
    <property type="protein sequence ID" value="NWZ30491.1"/>
    <property type="molecule type" value="Genomic_DNA"/>
</dbReference>
<gene>
    <name evidence="2" type="primary">Gbp2_2</name>
    <name evidence="2" type="ORF">ASASCU_R15827</name>
</gene>